<organism evidence="1 2">
    <name type="scientific">Lactonifactor longoviformis DSM 17459</name>
    <dbReference type="NCBI Taxonomy" id="1122155"/>
    <lineage>
        <taxon>Bacteria</taxon>
        <taxon>Bacillati</taxon>
        <taxon>Bacillota</taxon>
        <taxon>Clostridia</taxon>
        <taxon>Eubacteriales</taxon>
        <taxon>Clostridiaceae</taxon>
        <taxon>Lactonifactor</taxon>
    </lineage>
</organism>
<reference evidence="1 2" key="1">
    <citation type="submission" date="2016-11" db="EMBL/GenBank/DDBJ databases">
        <authorList>
            <person name="Jaros S."/>
            <person name="Januszkiewicz K."/>
            <person name="Wedrychowicz H."/>
        </authorList>
    </citation>
    <scope>NUCLEOTIDE SEQUENCE [LARGE SCALE GENOMIC DNA]</scope>
    <source>
        <strain evidence="1 2">DSM 17459</strain>
    </source>
</reference>
<sequence length="12" mass="1485">MVLHEWKRSNGK</sequence>
<dbReference type="Proteomes" id="UP000184245">
    <property type="component" value="Unassembled WGS sequence"/>
</dbReference>
<name>A0A1M5CBF8_9CLOT</name>
<accession>A0A1M5CBF8</accession>
<evidence type="ECO:0000313" key="2">
    <source>
        <dbReference type="Proteomes" id="UP000184245"/>
    </source>
</evidence>
<dbReference type="EMBL" id="FQVI01000037">
    <property type="protein sequence ID" value="SHF52049.1"/>
    <property type="molecule type" value="Genomic_DNA"/>
</dbReference>
<gene>
    <name evidence="1" type="ORF">SAMN02745158_04066</name>
</gene>
<protein>
    <submittedName>
        <fullName evidence="1">Uncharacterized protein</fullName>
    </submittedName>
</protein>
<evidence type="ECO:0000313" key="1">
    <source>
        <dbReference type="EMBL" id="SHF52049.1"/>
    </source>
</evidence>
<proteinExistence type="predicted"/>
<keyword evidence="2" id="KW-1185">Reference proteome</keyword>